<dbReference type="EMBL" id="MT144405">
    <property type="protein sequence ID" value="QJA53237.1"/>
    <property type="molecule type" value="Genomic_DNA"/>
</dbReference>
<proteinExistence type="predicted"/>
<sequence>MPRFDSLVIDFQGALDIVESFAKDPVAAIEYVDMLREEQKTMTAKNSTMHLYKLIAYMIRVGALELRATPNKISEEKWDELMNAARRSKEKHAKRDGKAT</sequence>
<accession>A0A6H2A0Z2</accession>
<protein>
    <submittedName>
        <fullName evidence="1">Uncharacterized protein</fullName>
    </submittedName>
</protein>
<gene>
    <name evidence="1" type="ORF">TM448A03332_0006</name>
</gene>
<evidence type="ECO:0000313" key="1">
    <source>
        <dbReference type="EMBL" id="QJA53237.1"/>
    </source>
</evidence>
<dbReference type="AlphaFoldDB" id="A0A6H2A0Z2"/>
<organism evidence="1">
    <name type="scientific">viral metagenome</name>
    <dbReference type="NCBI Taxonomy" id="1070528"/>
    <lineage>
        <taxon>unclassified sequences</taxon>
        <taxon>metagenomes</taxon>
        <taxon>organismal metagenomes</taxon>
    </lineage>
</organism>
<name>A0A6H2A0Z2_9ZZZZ</name>
<reference evidence="1" key="1">
    <citation type="submission" date="2020-03" db="EMBL/GenBank/DDBJ databases">
        <title>The deep terrestrial virosphere.</title>
        <authorList>
            <person name="Holmfeldt K."/>
            <person name="Nilsson E."/>
            <person name="Simone D."/>
            <person name="Lopez-Fernandez M."/>
            <person name="Wu X."/>
            <person name="de Brujin I."/>
            <person name="Lundin D."/>
            <person name="Andersson A."/>
            <person name="Bertilsson S."/>
            <person name="Dopson M."/>
        </authorList>
    </citation>
    <scope>NUCLEOTIDE SEQUENCE</scope>
    <source>
        <strain evidence="1">TM448A03332</strain>
    </source>
</reference>